<name>A0AA97LDK5_EUBMA</name>
<dbReference type="GO" id="GO:0008286">
    <property type="term" value="P:insulin receptor signaling pathway"/>
    <property type="evidence" value="ECO:0007669"/>
    <property type="project" value="InterPro"/>
</dbReference>
<dbReference type="PROSITE" id="PS50003">
    <property type="entry name" value="PH_DOMAIN"/>
    <property type="match status" value="1"/>
</dbReference>
<dbReference type="Gene3D" id="2.30.29.30">
    <property type="entry name" value="Pleckstrin-homology domain (PH domain)/Phosphotyrosine-binding domain (PTB)"/>
    <property type="match status" value="2"/>
</dbReference>
<dbReference type="InterPro" id="IPR011993">
    <property type="entry name" value="PH-like_dom_sf"/>
</dbReference>
<dbReference type="FunFam" id="2.30.29.30:FF:000029">
    <property type="entry name" value="Insulin receptor substrate 1"/>
    <property type="match status" value="1"/>
</dbReference>
<feature type="region of interest" description="Disordered" evidence="3">
    <location>
        <begin position="455"/>
        <end position="495"/>
    </location>
</feature>
<feature type="compositionally biased region" description="Polar residues" evidence="3">
    <location>
        <begin position="305"/>
        <end position="315"/>
    </location>
</feature>
<evidence type="ECO:0000313" key="7">
    <source>
        <dbReference type="RefSeq" id="XP_054851101.1"/>
    </source>
</evidence>
<evidence type="ECO:0000256" key="3">
    <source>
        <dbReference type="SAM" id="MobiDB-lite"/>
    </source>
</evidence>
<dbReference type="PANTHER" id="PTHR10614:SF14">
    <property type="entry name" value="INSULIN RECEPTOR SUBSTRATE 1"/>
    <property type="match status" value="1"/>
</dbReference>
<feature type="compositionally biased region" description="Low complexity" evidence="3">
    <location>
        <begin position="479"/>
        <end position="490"/>
    </location>
</feature>
<evidence type="ECO:0000256" key="1">
    <source>
        <dbReference type="ARBA" id="ARBA00022553"/>
    </source>
</evidence>
<accession>A0AA97LDK5</accession>
<dbReference type="GO" id="GO:0043548">
    <property type="term" value="F:phosphatidylinositol 3-kinase binding"/>
    <property type="evidence" value="ECO:0007669"/>
    <property type="project" value="TreeGrafter"/>
</dbReference>
<dbReference type="GO" id="GO:0005158">
    <property type="term" value="F:insulin receptor binding"/>
    <property type="evidence" value="ECO:0007669"/>
    <property type="project" value="InterPro"/>
</dbReference>
<dbReference type="GeneID" id="129340365"/>
<dbReference type="SMART" id="SM01244">
    <property type="entry name" value="IRS"/>
    <property type="match status" value="1"/>
</dbReference>
<organism evidence="6 7">
    <name type="scientific">Eublepharis macularius</name>
    <name type="common">Leopard gecko</name>
    <name type="synonym">Cyrtodactylus macularius</name>
    <dbReference type="NCBI Taxonomy" id="481883"/>
    <lineage>
        <taxon>Eukaryota</taxon>
        <taxon>Metazoa</taxon>
        <taxon>Chordata</taxon>
        <taxon>Craniata</taxon>
        <taxon>Vertebrata</taxon>
        <taxon>Euteleostomi</taxon>
        <taxon>Lepidosauria</taxon>
        <taxon>Squamata</taxon>
        <taxon>Bifurcata</taxon>
        <taxon>Gekkota</taxon>
        <taxon>Eublepharidae</taxon>
        <taxon>Eublepharinae</taxon>
        <taxon>Eublepharis</taxon>
    </lineage>
</organism>
<dbReference type="PANTHER" id="PTHR10614">
    <property type="entry name" value="INSULIN RECEPTOR SUBSTRATE"/>
    <property type="match status" value="1"/>
</dbReference>
<protein>
    <submittedName>
        <fullName evidence="7">Insulin receptor substrate 1-like isoform X1</fullName>
    </submittedName>
</protein>
<feature type="compositionally biased region" description="Polar residues" evidence="3">
    <location>
        <begin position="467"/>
        <end position="476"/>
    </location>
</feature>
<dbReference type="KEGG" id="emc:129340365"/>
<dbReference type="PROSITE" id="PS51064">
    <property type="entry name" value="IRS_PTB"/>
    <property type="match status" value="1"/>
</dbReference>
<dbReference type="AlphaFoldDB" id="A0AA97LDK5"/>
<dbReference type="CDD" id="cd01204">
    <property type="entry name" value="PTB_IRS"/>
    <property type="match status" value="1"/>
</dbReference>
<dbReference type="Proteomes" id="UP001190640">
    <property type="component" value="Chromosome 12"/>
</dbReference>
<dbReference type="InterPro" id="IPR039011">
    <property type="entry name" value="IRS"/>
</dbReference>
<reference evidence="7" key="1">
    <citation type="submission" date="2025-08" db="UniProtKB">
        <authorList>
            <consortium name="RefSeq"/>
        </authorList>
    </citation>
    <scope>IDENTIFICATION</scope>
    <source>
        <tissue evidence="7">Blood</tissue>
    </source>
</reference>
<dbReference type="CDD" id="cd01257">
    <property type="entry name" value="PH_IRS"/>
    <property type="match status" value="1"/>
</dbReference>
<feature type="domain" description="PH" evidence="4">
    <location>
        <begin position="12"/>
        <end position="116"/>
    </location>
</feature>
<evidence type="ECO:0000256" key="2">
    <source>
        <dbReference type="ARBA" id="ARBA00023224"/>
    </source>
</evidence>
<keyword evidence="2" id="KW-0807">Transducer</keyword>
<dbReference type="SMART" id="SM00233">
    <property type="entry name" value="PH"/>
    <property type="match status" value="1"/>
</dbReference>
<dbReference type="PRINTS" id="PR00628">
    <property type="entry name" value="INSULINRSI"/>
</dbReference>
<dbReference type="RefSeq" id="XP_054851101.1">
    <property type="nucleotide sequence ID" value="XM_054995126.1"/>
</dbReference>
<keyword evidence="6" id="KW-1185">Reference proteome</keyword>
<proteinExistence type="predicted"/>
<dbReference type="GO" id="GO:0005886">
    <property type="term" value="C:plasma membrane"/>
    <property type="evidence" value="ECO:0007669"/>
    <property type="project" value="TreeGrafter"/>
</dbReference>
<sequence>MEAEGPPPPSSDVRLCGYLRKQKSQHRRFFVLRGASASGPARLEYYANEKKFRLGGPASRPKRAFPLASALGISKRADARHRHLLVLYGPEGTFGAAAESAEQQQTWYAALLELRGTDKAPPEGGGDSLLSGPAFREVWQVSLRPRGLGHTKNLAGTYFLCLTDKTISFVKRNSAVAAVELQLLNVRRCGHSENYFFMEVGRSAVTGPGELWMQVEDLVVAQNMHETILEAMKALSDEFRVRSQSHSLASTPISVPPRHQHLGTPPASQATFPWRPRPDGTPTLSRSPGAQGQKVAGLPKPGSWSDYSTVSSDEGGSSPGNLRPPSTPDPLNSLAADGELDYISMGRLALPSGHTLARWGLRPESHKRASLPPMALEKGTASLPWRRPALKPVATSASYPEGLNRSAEPGYMAMLPGMALSAEEQVYTAMTPGSVSPSQESGGYMLMSPSGSCSPDGPGQWVLGSRSGESSASDYMNMSPASRSASSTPPEYSPLLAPPSGAPFYSLPRSYEHGARAVPFPFPPGPLSSSSSTSSESLEESAGALCLARPPPGLLVGLTKSARGVPAAPRSPGDYVCIEYGSRAPGCIPLELQSAPGEASRTAVPASAAAMAPGPRPVRADSRGRQCHGSEAVPDAERNGALLCEAQAQAEAGLNYIDLDLVKEAGSDRAPTPRPAAVPGQAGARHTYASIDFHRLGERYGCRSPPEGAES</sequence>
<dbReference type="InterPro" id="IPR001849">
    <property type="entry name" value="PH_domain"/>
</dbReference>
<feature type="region of interest" description="Disordered" evidence="3">
    <location>
        <begin position="611"/>
        <end position="632"/>
    </location>
</feature>
<dbReference type="SUPFAM" id="SSF50729">
    <property type="entry name" value="PH domain-like"/>
    <property type="match status" value="2"/>
</dbReference>
<dbReference type="SMART" id="SM00310">
    <property type="entry name" value="PTBI"/>
    <property type="match status" value="1"/>
</dbReference>
<dbReference type="GO" id="GO:0005829">
    <property type="term" value="C:cytosol"/>
    <property type="evidence" value="ECO:0007669"/>
    <property type="project" value="TreeGrafter"/>
</dbReference>
<evidence type="ECO:0000259" key="5">
    <source>
        <dbReference type="PROSITE" id="PS51064"/>
    </source>
</evidence>
<evidence type="ECO:0000259" key="4">
    <source>
        <dbReference type="PROSITE" id="PS50003"/>
    </source>
</evidence>
<keyword evidence="1" id="KW-0597">Phosphoprotein</keyword>
<feature type="domain" description="IRS-type PTB" evidence="5">
    <location>
        <begin position="135"/>
        <end position="239"/>
    </location>
</feature>
<evidence type="ECO:0000313" key="6">
    <source>
        <dbReference type="Proteomes" id="UP001190640"/>
    </source>
</evidence>
<dbReference type="Pfam" id="PF02174">
    <property type="entry name" value="IRS"/>
    <property type="match status" value="1"/>
</dbReference>
<feature type="region of interest" description="Disordered" evidence="3">
    <location>
        <begin position="247"/>
        <end position="335"/>
    </location>
</feature>
<gene>
    <name evidence="7" type="primary">LOC129340365</name>
</gene>
<dbReference type="InterPro" id="IPR002404">
    <property type="entry name" value="IRS_PTB"/>
</dbReference>